<dbReference type="EMBL" id="JAFCJH010000076">
    <property type="protein sequence ID" value="MBR0801269.1"/>
    <property type="molecule type" value="Genomic_DNA"/>
</dbReference>
<evidence type="ECO:0000256" key="6">
    <source>
        <dbReference type="SAM" id="SignalP"/>
    </source>
</evidence>
<proteinExistence type="inferred from homology"/>
<dbReference type="PANTHER" id="PTHR34001">
    <property type="entry name" value="BLL7405 PROTEIN"/>
    <property type="match status" value="1"/>
</dbReference>
<evidence type="ECO:0000256" key="3">
    <source>
        <dbReference type="ARBA" id="ARBA00023136"/>
    </source>
</evidence>
<dbReference type="InterPro" id="IPR011250">
    <property type="entry name" value="OMP/PagP_B-barrel"/>
</dbReference>
<protein>
    <submittedName>
        <fullName evidence="8">Outer membrane beta-barrel protein</fullName>
    </submittedName>
</protein>
<keyword evidence="2 6" id="KW-0732">Signal</keyword>
<dbReference type="InterPro" id="IPR051692">
    <property type="entry name" value="OMP-like"/>
</dbReference>
<evidence type="ECO:0000259" key="7">
    <source>
        <dbReference type="Pfam" id="PF13505"/>
    </source>
</evidence>
<feature type="chain" id="PRO_5046817842" evidence="6">
    <location>
        <begin position="23"/>
        <end position="246"/>
    </location>
</feature>
<keyword evidence="9" id="KW-1185">Reference proteome</keyword>
<reference evidence="9" key="1">
    <citation type="journal article" date="2021" name="ISME J.">
        <title>Evolutionary origin and ecological implication of a unique nif island in free-living Bradyrhizobium lineages.</title>
        <authorList>
            <person name="Tao J."/>
        </authorList>
    </citation>
    <scope>NUCLEOTIDE SEQUENCE [LARGE SCALE GENOMIC DNA]</scope>
    <source>
        <strain evidence="9">SZCCT0434</strain>
    </source>
</reference>
<feature type="signal peptide" evidence="6">
    <location>
        <begin position="1"/>
        <end position="22"/>
    </location>
</feature>
<dbReference type="PANTHER" id="PTHR34001:SF3">
    <property type="entry name" value="BLL7405 PROTEIN"/>
    <property type="match status" value="1"/>
</dbReference>
<evidence type="ECO:0000313" key="9">
    <source>
        <dbReference type="Proteomes" id="UP001315278"/>
    </source>
</evidence>
<accession>A0ABS5FWS9</accession>
<keyword evidence="3" id="KW-0472">Membrane</keyword>
<evidence type="ECO:0000256" key="2">
    <source>
        <dbReference type="ARBA" id="ARBA00022729"/>
    </source>
</evidence>
<feature type="domain" description="Outer membrane protein beta-barrel" evidence="7">
    <location>
        <begin position="44"/>
        <end position="238"/>
    </location>
</feature>
<sequence>MKRFLFTSVSLVTLGLMSPALAADLPMYTKAPAVSPTFDWSGFYAGVYGGGGFGNHNLNNALGPAGFANFTINYDSTGAVAGGELGYQVQSGVIVGGVEVGGFWSDVNGSDLSQFNAGTLPIASVDQTKLKSGATLLARGGIAVDRLLLFFTGGWAYGQLQHTNTDPVFGVDQFDANRSGLAAGAGIAYAITNNLIGKFEYRYYDFGTYHRDAPTNGQSPYSVANTYSVVTVGLDYKFGGSVVAKY</sequence>
<keyword evidence="4" id="KW-0998">Cell outer membrane</keyword>
<evidence type="ECO:0000256" key="5">
    <source>
        <dbReference type="ARBA" id="ARBA00038306"/>
    </source>
</evidence>
<comment type="similarity">
    <text evidence="5">Belongs to the Omp25/RopB family.</text>
</comment>
<dbReference type="SUPFAM" id="SSF56925">
    <property type="entry name" value="OMPA-like"/>
    <property type="match status" value="1"/>
</dbReference>
<gene>
    <name evidence="8" type="ORF">JQ615_38565</name>
</gene>
<dbReference type="RefSeq" id="WP_212495371.1">
    <property type="nucleotide sequence ID" value="NZ_JAFCJH010000076.1"/>
</dbReference>
<dbReference type="Gene3D" id="2.40.160.20">
    <property type="match status" value="1"/>
</dbReference>
<evidence type="ECO:0000256" key="4">
    <source>
        <dbReference type="ARBA" id="ARBA00023237"/>
    </source>
</evidence>
<comment type="caution">
    <text evidence="8">The sequence shown here is derived from an EMBL/GenBank/DDBJ whole genome shotgun (WGS) entry which is preliminary data.</text>
</comment>
<dbReference type="Pfam" id="PF13505">
    <property type="entry name" value="OMP_b-brl"/>
    <property type="match status" value="1"/>
</dbReference>
<dbReference type="InterPro" id="IPR027385">
    <property type="entry name" value="Beta-barrel_OMP"/>
</dbReference>
<organism evidence="8 9">
    <name type="scientific">Bradyrhizobium jicamae</name>
    <dbReference type="NCBI Taxonomy" id="280332"/>
    <lineage>
        <taxon>Bacteria</taxon>
        <taxon>Pseudomonadati</taxon>
        <taxon>Pseudomonadota</taxon>
        <taxon>Alphaproteobacteria</taxon>
        <taxon>Hyphomicrobiales</taxon>
        <taxon>Nitrobacteraceae</taxon>
        <taxon>Bradyrhizobium</taxon>
    </lineage>
</organism>
<evidence type="ECO:0000313" key="8">
    <source>
        <dbReference type="EMBL" id="MBR0801269.1"/>
    </source>
</evidence>
<dbReference type="Proteomes" id="UP001315278">
    <property type="component" value="Unassembled WGS sequence"/>
</dbReference>
<name>A0ABS5FWS9_9BRAD</name>
<comment type="subcellular location">
    <subcellularLocation>
        <location evidence="1">Cell outer membrane</location>
    </subcellularLocation>
</comment>
<evidence type="ECO:0000256" key="1">
    <source>
        <dbReference type="ARBA" id="ARBA00004442"/>
    </source>
</evidence>